<evidence type="ECO:0000313" key="1">
    <source>
        <dbReference type="EMBL" id="MFC1573013.1"/>
    </source>
</evidence>
<name>A0ABV6YL18_UNCEI</name>
<organism evidence="1 2">
    <name type="scientific">Eiseniibacteriota bacterium</name>
    <dbReference type="NCBI Taxonomy" id="2212470"/>
    <lineage>
        <taxon>Bacteria</taxon>
        <taxon>Candidatus Eiseniibacteriota</taxon>
    </lineage>
</organism>
<reference evidence="1 2" key="1">
    <citation type="submission" date="2024-09" db="EMBL/GenBank/DDBJ databases">
        <authorList>
            <person name="D'Angelo T."/>
        </authorList>
    </citation>
    <scope>NUCLEOTIDE SEQUENCE [LARGE SCALE GENOMIC DNA]</scope>
    <source>
        <strain evidence="1">SAG AM-320-E07</strain>
    </source>
</reference>
<dbReference type="EMBL" id="JBHPKH010000061">
    <property type="protein sequence ID" value="MFC1573013.1"/>
    <property type="molecule type" value="Genomic_DNA"/>
</dbReference>
<accession>A0ABV6YL18</accession>
<comment type="caution">
    <text evidence="1">The sequence shown here is derived from an EMBL/GenBank/DDBJ whole genome shotgun (WGS) entry which is preliminary data.</text>
</comment>
<protein>
    <submittedName>
        <fullName evidence="1">Uncharacterized protein</fullName>
    </submittedName>
</protein>
<evidence type="ECO:0000313" key="2">
    <source>
        <dbReference type="Proteomes" id="UP001593833"/>
    </source>
</evidence>
<proteinExistence type="predicted"/>
<sequence>MWIEVLPKELGILRPHLQIQFHEFVEGFAKLADGVRFPYLTGAADEKHLSGRRHLPGPEFLIN</sequence>
<keyword evidence="2" id="KW-1185">Reference proteome</keyword>
<dbReference type="Proteomes" id="UP001593833">
    <property type="component" value="Unassembled WGS sequence"/>
</dbReference>
<gene>
    <name evidence="1" type="ORF">ACFL6M_05380</name>
</gene>